<keyword evidence="3" id="KW-1003">Cell membrane</keyword>
<evidence type="ECO:0000256" key="11">
    <source>
        <dbReference type="SAM" id="Phobius"/>
    </source>
</evidence>
<dbReference type="PROSITE" id="PS50929">
    <property type="entry name" value="ABC_TM1F"/>
    <property type="match status" value="1"/>
</dbReference>
<dbReference type="InterPro" id="IPR003593">
    <property type="entry name" value="AAA+_ATPase"/>
</dbReference>
<keyword evidence="8 11" id="KW-1133">Transmembrane helix</keyword>
<dbReference type="InterPro" id="IPR039421">
    <property type="entry name" value="Type_1_exporter"/>
</dbReference>
<dbReference type="AlphaFoldDB" id="A0A543BJ74"/>
<dbReference type="PANTHER" id="PTHR24221">
    <property type="entry name" value="ATP-BINDING CASSETTE SUB-FAMILY B"/>
    <property type="match status" value="1"/>
</dbReference>
<name>A0A543BJ74_9MICO</name>
<dbReference type="FunFam" id="3.40.50.300:FF:000221">
    <property type="entry name" value="Multidrug ABC transporter ATP-binding protein"/>
    <property type="match status" value="1"/>
</dbReference>
<organism evidence="14 15">
    <name type="scientific">Microbacterium saperdae</name>
    <dbReference type="NCBI Taxonomy" id="69368"/>
    <lineage>
        <taxon>Bacteria</taxon>
        <taxon>Bacillati</taxon>
        <taxon>Actinomycetota</taxon>
        <taxon>Actinomycetes</taxon>
        <taxon>Micrococcales</taxon>
        <taxon>Microbacteriaceae</taxon>
        <taxon>Microbacterium</taxon>
    </lineage>
</organism>
<dbReference type="RefSeq" id="WP_141870833.1">
    <property type="nucleotide sequence ID" value="NZ_VFOX01000001.1"/>
</dbReference>
<dbReference type="InterPro" id="IPR036640">
    <property type="entry name" value="ABC1_TM_sf"/>
</dbReference>
<dbReference type="Pfam" id="PF00005">
    <property type="entry name" value="ABC_tran"/>
    <property type="match status" value="1"/>
</dbReference>
<feature type="transmembrane region" description="Helical" evidence="11">
    <location>
        <begin position="154"/>
        <end position="172"/>
    </location>
</feature>
<evidence type="ECO:0000256" key="8">
    <source>
        <dbReference type="ARBA" id="ARBA00022989"/>
    </source>
</evidence>
<accession>A0A543BJ74</accession>
<dbReference type="Gene3D" id="1.20.1560.10">
    <property type="entry name" value="ABC transporter type 1, transmembrane domain"/>
    <property type="match status" value="1"/>
</dbReference>
<feature type="transmembrane region" description="Helical" evidence="11">
    <location>
        <begin position="36"/>
        <end position="58"/>
    </location>
</feature>
<dbReference type="Proteomes" id="UP000317209">
    <property type="component" value="Unassembled WGS sequence"/>
</dbReference>
<dbReference type="SUPFAM" id="SSF52540">
    <property type="entry name" value="P-loop containing nucleoside triphosphate hydrolases"/>
    <property type="match status" value="1"/>
</dbReference>
<dbReference type="GO" id="GO:0005886">
    <property type="term" value="C:plasma membrane"/>
    <property type="evidence" value="ECO:0007669"/>
    <property type="project" value="UniProtKB-SubCell"/>
</dbReference>
<feature type="domain" description="ABC transmembrane type-1" evidence="13">
    <location>
        <begin position="38"/>
        <end position="323"/>
    </location>
</feature>
<keyword evidence="5 11" id="KW-0812">Transmembrane</keyword>
<sequence>MPDTVERAAAKSARRTAKERQRLADRQILGPVASRLTIASIIVAIASLCAVVPFILIAEVCRELLATTPDWNRVWTLLLTALGILGVRGLLQSGAMLWSHLIDAEHQYTLRQLLAAKLSRVPLGWFTERSSGEVKKLLQNDVDALHYLVAHARLEFVGALTLPLATFVYLLLVDWRLGLLLLVPIALYGFVMSRIMGPGYAAKLTTFESWRSRVSETTIEFVDGIQVVRAFGQPRKGHHRYQEAIDGYATFFTAWVGPITRLEGIGSQLLNPVVVLLLVLLAALGLIGGDAMEPSALVPFILLGLGIGSTVLTFGYGLQALRQASSASVRLLDLVETPELVDPAEGPVPVSGLVRFENVTFGYREGHPVLHGVDLELHPGTITALVGPSGSGKSTLARLVPRFYDVTGGRITLDGDDIRSLRSADLYRAVGFVLQDVQLIAETVRENLLLARPDADDAALERVCRAAQIHERILELPRGYDSEIGRDARLSGGEAQRLSIARALLADAPVLVLDEATAFADPESEAAIQDALAVLVADRTVLVIAHRLHTIIDVDQIVVLDDGRIVERGTPDELRSADGLFSRLWAANERALTEVDRLERTAETASVPTQNLEVRA</sequence>
<evidence type="ECO:0000259" key="12">
    <source>
        <dbReference type="PROSITE" id="PS50893"/>
    </source>
</evidence>
<dbReference type="InterPro" id="IPR011527">
    <property type="entry name" value="ABC1_TM_dom"/>
</dbReference>
<keyword evidence="2" id="KW-0813">Transport</keyword>
<dbReference type="InterPro" id="IPR003439">
    <property type="entry name" value="ABC_transporter-like_ATP-bd"/>
</dbReference>
<dbReference type="GO" id="GO:0140359">
    <property type="term" value="F:ABC-type transporter activity"/>
    <property type="evidence" value="ECO:0007669"/>
    <property type="project" value="InterPro"/>
</dbReference>
<keyword evidence="9 11" id="KW-0472">Membrane</keyword>
<comment type="subcellular location">
    <subcellularLocation>
        <location evidence="1">Cell inner membrane</location>
        <topology evidence="1">Multi-pass membrane protein</topology>
    </subcellularLocation>
</comment>
<dbReference type="PROSITE" id="PS00211">
    <property type="entry name" value="ABC_TRANSPORTER_1"/>
    <property type="match status" value="1"/>
</dbReference>
<keyword evidence="7 14" id="KW-0067">ATP-binding</keyword>
<evidence type="ECO:0000256" key="6">
    <source>
        <dbReference type="ARBA" id="ARBA00022741"/>
    </source>
</evidence>
<evidence type="ECO:0000256" key="7">
    <source>
        <dbReference type="ARBA" id="ARBA00022840"/>
    </source>
</evidence>
<dbReference type="PROSITE" id="PS50893">
    <property type="entry name" value="ABC_TRANSPORTER_2"/>
    <property type="match status" value="1"/>
</dbReference>
<evidence type="ECO:0000256" key="10">
    <source>
        <dbReference type="ARBA" id="ARBA00023455"/>
    </source>
</evidence>
<dbReference type="Gene3D" id="3.40.50.300">
    <property type="entry name" value="P-loop containing nucleotide triphosphate hydrolases"/>
    <property type="match status" value="1"/>
</dbReference>
<evidence type="ECO:0000256" key="9">
    <source>
        <dbReference type="ARBA" id="ARBA00023136"/>
    </source>
</evidence>
<dbReference type="GO" id="GO:0016887">
    <property type="term" value="F:ATP hydrolysis activity"/>
    <property type="evidence" value="ECO:0007669"/>
    <property type="project" value="InterPro"/>
</dbReference>
<feature type="transmembrane region" description="Helical" evidence="11">
    <location>
        <begin position="178"/>
        <end position="197"/>
    </location>
</feature>
<comment type="similarity">
    <text evidence="10">Belongs to the ABC transporter superfamily. Siderophore-Fe(3+) uptake transporter (SIUT) (TC 3.A.1.21) family.</text>
</comment>
<feature type="domain" description="ABC transporter" evidence="12">
    <location>
        <begin position="354"/>
        <end position="587"/>
    </location>
</feature>
<evidence type="ECO:0000256" key="4">
    <source>
        <dbReference type="ARBA" id="ARBA00022519"/>
    </source>
</evidence>
<dbReference type="CDD" id="cd07346">
    <property type="entry name" value="ABC_6TM_exporters"/>
    <property type="match status" value="1"/>
</dbReference>
<gene>
    <name evidence="14" type="ORF">FB560_0406</name>
</gene>
<evidence type="ECO:0000256" key="1">
    <source>
        <dbReference type="ARBA" id="ARBA00004429"/>
    </source>
</evidence>
<evidence type="ECO:0000256" key="3">
    <source>
        <dbReference type="ARBA" id="ARBA00022475"/>
    </source>
</evidence>
<proteinExistence type="inferred from homology"/>
<dbReference type="Pfam" id="PF00664">
    <property type="entry name" value="ABC_membrane"/>
    <property type="match status" value="1"/>
</dbReference>
<feature type="transmembrane region" description="Helical" evidence="11">
    <location>
        <begin position="269"/>
        <end position="288"/>
    </location>
</feature>
<evidence type="ECO:0000313" key="15">
    <source>
        <dbReference type="Proteomes" id="UP000317209"/>
    </source>
</evidence>
<keyword evidence="6" id="KW-0547">Nucleotide-binding</keyword>
<reference evidence="14 15" key="1">
    <citation type="submission" date="2019-06" db="EMBL/GenBank/DDBJ databases">
        <title>Sequencing the genomes of 1000 actinobacteria strains.</title>
        <authorList>
            <person name="Klenk H.-P."/>
        </authorList>
    </citation>
    <scope>NUCLEOTIDE SEQUENCE [LARGE SCALE GENOMIC DNA]</scope>
    <source>
        <strain evidence="14 15">DSM 20169</strain>
    </source>
</reference>
<dbReference type="SUPFAM" id="SSF90123">
    <property type="entry name" value="ABC transporter transmembrane region"/>
    <property type="match status" value="1"/>
</dbReference>
<evidence type="ECO:0000256" key="5">
    <source>
        <dbReference type="ARBA" id="ARBA00022692"/>
    </source>
</evidence>
<keyword evidence="15" id="KW-1185">Reference proteome</keyword>
<protein>
    <submittedName>
        <fullName evidence="14">ATP-binding cassette subfamily B protein/ATP-binding cassette subfamily B protein IrtA</fullName>
    </submittedName>
</protein>
<evidence type="ECO:0000256" key="2">
    <source>
        <dbReference type="ARBA" id="ARBA00022448"/>
    </source>
</evidence>
<comment type="caution">
    <text evidence="14">The sequence shown here is derived from an EMBL/GenBank/DDBJ whole genome shotgun (WGS) entry which is preliminary data.</text>
</comment>
<dbReference type="SMART" id="SM00382">
    <property type="entry name" value="AAA"/>
    <property type="match status" value="1"/>
</dbReference>
<evidence type="ECO:0000259" key="13">
    <source>
        <dbReference type="PROSITE" id="PS50929"/>
    </source>
</evidence>
<dbReference type="GO" id="GO:0005524">
    <property type="term" value="F:ATP binding"/>
    <property type="evidence" value="ECO:0007669"/>
    <property type="project" value="UniProtKB-KW"/>
</dbReference>
<dbReference type="EMBL" id="VFOX01000001">
    <property type="protein sequence ID" value="TQL84813.1"/>
    <property type="molecule type" value="Genomic_DNA"/>
</dbReference>
<feature type="transmembrane region" description="Helical" evidence="11">
    <location>
        <begin position="300"/>
        <end position="321"/>
    </location>
</feature>
<dbReference type="OrthoDB" id="9806127at2"/>
<feature type="transmembrane region" description="Helical" evidence="11">
    <location>
        <begin position="74"/>
        <end position="91"/>
    </location>
</feature>
<dbReference type="InterPro" id="IPR017871">
    <property type="entry name" value="ABC_transporter-like_CS"/>
</dbReference>
<dbReference type="InterPro" id="IPR027417">
    <property type="entry name" value="P-loop_NTPase"/>
</dbReference>
<dbReference type="PANTHER" id="PTHR24221:SF654">
    <property type="entry name" value="ATP-BINDING CASSETTE SUB-FAMILY B MEMBER 6"/>
    <property type="match status" value="1"/>
</dbReference>
<keyword evidence="4" id="KW-0997">Cell inner membrane</keyword>
<evidence type="ECO:0000313" key="14">
    <source>
        <dbReference type="EMBL" id="TQL84813.1"/>
    </source>
</evidence>